<organism evidence="2 3">
    <name type="scientific">Neomicrococcus aestuarii</name>
    <dbReference type="NCBI Taxonomy" id="556325"/>
    <lineage>
        <taxon>Bacteria</taxon>
        <taxon>Bacillati</taxon>
        <taxon>Actinomycetota</taxon>
        <taxon>Actinomycetes</taxon>
        <taxon>Micrococcales</taxon>
        <taxon>Micrococcaceae</taxon>
        <taxon>Neomicrococcus</taxon>
    </lineage>
</organism>
<gene>
    <name evidence="2" type="ORF">HD598_002739</name>
</gene>
<dbReference type="Proteomes" id="UP000580797">
    <property type="component" value="Unassembled WGS sequence"/>
</dbReference>
<protein>
    <recommendedName>
        <fullName evidence="4">DUF4913 domain-containing protein</fullName>
    </recommendedName>
</protein>
<reference evidence="2 3" key="1">
    <citation type="submission" date="2020-08" db="EMBL/GenBank/DDBJ databases">
        <title>Sequencing the genomes of 1000 actinobacteria strains.</title>
        <authorList>
            <person name="Klenk H.-P."/>
        </authorList>
    </citation>
    <scope>NUCLEOTIDE SEQUENCE [LARGE SCALE GENOMIC DNA]</scope>
    <source>
        <strain evidence="2 3">DSM 105783</strain>
    </source>
</reference>
<evidence type="ECO:0008006" key="4">
    <source>
        <dbReference type="Google" id="ProtNLM"/>
    </source>
</evidence>
<evidence type="ECO:0000313" key="2">
    <source>
        <dbReference type="EMBL" id="MBB5513992.1"/>
    </source>
</evidence>
<comment type="caution">
    <text evidence="2">The sequence shown here is derived from an EMBL/GenBank/DDBJ whole genome shotgun (WGS) entry which is preliminary data.</text>
</comment>
<dbReference type="InterPro" id="IPR032584">
    <property type="entry name" value="DUF4913"/>
</dbReference>
<sequence length="130" mass="15490">MSTNPFSEESETEPTNEESTQRELCYPNAEEWVNNWLLPHYRRNPATHKWDPQWWRYEEVGTLMETLWETWEKMRWDGAGGIANYFRDYLYPLMDRITAPDGPFWAFDPPLKEDVPPTLPSEPAPDGFYN</sequence>
<evidence type="ECO:0000256" key="1">
    <source>
        <dbReference type="SAM" id="MobiDB-lite"/>
    </source>
</evidence>
<name>A0A7W8TW53_9MICC</name>
<proteinExistence type="predicted"/>
<accession>A0A7W8TW53</accession>
<evidence type="ECO:0000313" key="3">
    <source>
        <dbReference type="Proteomes" id="UP000580797"/>
    </source>
</evidence>
<dbReference type="Pfam" id="PF16259">
    <property type="entry name" value="DUF4913"/>
    <property type="match status" value="1"/>
</dbReference>
<dbReference type="AlphaFoldDB" id="A0A7W8TW53"/>
<dbReference type="EMBL" id="JACHDR010000002">
    <property type="protein sequence ID" value="MBB5513992.1"/>
    <property type="molecule type" value="Genomic_DNA"/>
</dbReference>
<dbReference type="RefSeq" id="WP_183666985.1">
    <property type="nucleotide sequence ID" value="NZ_BAAARH010000011.1"/>
</dbReference>
<feature type="region of interest" description="Disordered" evidence="1">
    <location>
        <begin position="1"/>
        <end position="23"/>
    </location>
</feature>